<dbReference type="Proteomes" id="UP000313359">
    <property type="component" value="Unassembled WGS sequence"/>
</dbReference>
<evidence type="ECO:0000313" key="3">
    <source>
        <dbReference type="Proteomes" id="UP000313359"/>
    </source>
</evidence>
<feature type="region of interest" description="Disordered" evidence="1">
    <location>
        <begin position="1"/>
        <end position="21"/>
    </location>
</feature>
<evidence type="ECO:0000313" key="2">
    <source>
        <dbReference type="EMBL" id="RPD58141.1"/>
    </source>
</evidence>
<dbReference type="EMBL" id="ML122277">
    <property type="protein sequence ID" value="RPD58141.1"/>
    <property type="molecule type" value="Genomic_DNA"/>
</dbReference>
<sequence length="255" mass="28376">MSQHAQASSATATAVASPISAGSGSSTLTAVTTAALPQAHVQAAAELMTRMKESLVSYSDAIDSIGKQVVEMVQDGSENQVDKNIGMLRRHMEAQDRKQDGQILEIRALMQEVLEKDVVEHLTSLIEDGVLQDIDALVDQEVAHLLPAYIPQHLQDELRKHQHQLEEVQKALYNSESRRANSTLRSHRLHETVHDLYNINGAKSEHFPRTLGEMFAVSDERAISLMKEYGVGDPSPTRERNINRLMQSFGIQYQL</sequence>
<dbReference type="OrthoDB" id="3235759at2759"/>
<gene>
    <name evidence="2" type="ORF">L227DRAFT_197279</name>
</gene>
<dbReference type="AlphaFoldDB" id="A0A5C2S3S8"/>
<name>A0A5C2S3S8_9APHY</name>
<reference evidence="2" key="1">
    <citation type="journal article" date="2018" name="Genome Biol. Evol.">
        <title>Genomics and development of Lentinus tigrinus, a white-rot wood-decaying mushroom with dimorphic fruiting bodies.</title>
        <authorList>
            <person name="Wu B."/>
            <person name="Xu Z."/>
            <person name="Knudson A."/>
            <person name="Carlson A."/>
            <person name="Chen N."/>
            <person name="Kovaka S."/>
            <person name="LaButti K."/>
            <person name="Lipzen A."/>
            <person name="Pennachio C."/>
            <person name="Riley R."/>
            <person name="Schakwitz W."/>
            <person name="Umezawa K."/>
            <person name="Ohm R.A."/>
            <person name="Grigoriev I.V."/>
            <person name="Nagy L.G."/>
            <person name="Gibbons J."/>
            <person name="Hibbett D."/>
        </authorList>
    </citation>
    <scope>NUCLEOTIDE SEQUENCE [LARGE SCALE GENOMIC DNA]</scope>
    <source>
        <strain evidence="2">ALCF2SS1-6</strain>
    </source>
</reference>
<organism evidence="2 3">
    <name type="scientific">Lentinus tigrinus ALCF2SS1-6</name>
    <dbReference type="NCBI Taxonomy" id="1328759"/>
    <lineage>
        <taxon>Eukaryota</taxon>
        <taxon>Fungi</taxon>
        <taxon>Dikarya</taxon>
        <taxon>Basidiomycota</taxon>
        <taxon>Agaricomycotina</taxon>
        <taxon>Agaricomycetes</taxon>
        <taxon>Polyporales</taxon>
        <taxon>Polyporaceae</taxon>
        <taxon>Lentinus</taxon>
    </lineage>
</organism>
<protein>
    <submittedName>
        <fullName evidence="2">Uncharacterized protein</fullName>
    </submittedName>
</protein>
<proteinExistence type="predicted"/>
<keyword evidence="3" id="KW-1185">Reference proteome</keyword>
<evidence type="ECO:0000256" key="1">
    <source>
        <dbReference type="SAM" id="MobiDB-lite"/>
    </source>
</evidence>
<accession>A0A5C2S3S8</accession>